<feature type="chain" id="PRO_5041993665" evidence="2">
    <location>
        <begin position="21"/>
        <end position="121"/>
    </location>
</feature>
<feature type="compositionally biased region" description="Pro residues" evidence="1">
    <location>
        <begin position="36"/>
        <end position="50"/>
    </location>
</feature>
<gene>
    <name evidence="3" type="ORF">Salat_2325000</name>
</gene>
<feature type="compositionally biased region" description="Low complexity" evidence="1">
    <location>
        <begin position="99"/>
        <end position="109"/>
    </location>
</feature>
<feature type="compositionally biased region" description="Pro residues" evidence="1">
    <location>
        <begin position="110"/>
        <end position="121"/>
    </location>
</feature>
<evidence type="ECO:0000313" key="3">
    <source>
        <dbReference type="EMBL" id="KAK4419122.1"/>
    </source>
</evidence>
<feature type="signal peptide" evidence="2">
    <location>
        <begin position="1"/>
        <end position="20"/>
    </location>
</feature>
<evidence type="ECO:0000313" key="4">
    <source>
        <dbReference type="Proteomes" id="UP001293254"/>
    </source>
</evidence>
<reference evidence="3" key="1">
    <citation type="submission" date="2020-06" db="EMBL/GenBank/DDBJ databases">
        <authorList>
            <person name="Li T."/>
            <person name="Hu X."/>
            <person name="Zhang T."/>
            <person name="Song X."/>
            <person name="Zhang H."/>
            <person name="Dai N."/>
            <person name="Sheng W."/>
            <person name="Hou X."/>
            <person name="Wei L."/>
        </authorList>
    </citation>
    <scope>NUCLEOTIDE SEQUENCE</scope>
    <source>
        <strain evidence="3">3651</strain>
        <tissue evidence="3">Leaf</tissue>
    </source>
</reference>
<keyword evidence="4" id="KW-1185">Reference proteome</keyword>
<sequence length="121" mass="12993">MKITEIFLSAVLLLAMLVSGTTINQQKTIFRRLPIRPIPPPGPSDPPPAPYRRRETTSEQKMILGKLPKTVPIPPTGPSSRRNYPPPLPHQTKTTGVVSIPPSGPSGDPNIPPPPPPSFAG</sequence>
<proteinExistence type="predicted"/>
<feature type="region of interest" description="Disordered" evidence="1">
    <location>
        <begin position="33"/>
        <end position="121"/>
    </location>
</feature>
<name>A0AAE1XW73_9LAMI</name>
<organism evidence="3 4">
    <name type="scientific">Sesamum alatum</name>
    <dbReference type="NCBI Taxonomy" id="300844"/>
    <lineage>
        <taxon>Eukaryota</taxon>
        <taxon>Viridiplantae</taxon>
        <taxon>Streptophyta</taxon>
        <taxon>Embryophyta</taxon>
        <taxon>Tracheophyta</taxon>
        <taxon>Spermatophyta</taxon>
        <taxon>Magnoliopsida</taxon>
        <taxon>eudicotyledons</taxon>
        <taxon>Gunneridae</taxon>
        <taxon>Pentapetalae</taxon>
        <taxon>asterids</taxon>
        <taxon>lamiids</taxon>
        <taxon>Lamiales</taxon>
        <taxon>Pedaliaceae</taxon>
        <taxon>Sesamum</taxon>
    </lineage>
</organism>
<reference evidence="3" key="2">
    <citation type="journal article" date="2024" name="Plant">
        <title>Genomic evolution and insights into agronomic trait innovations of Sesamum species.</title>
        <authorList>
            <person name="Miao H."/>
            <person name="Wang L."/>
            <person name="Qu L."/>
            <person name="Liu H."/>
            <person name="Sun Y."/>
            <person name="Le M."/>
            <person name="Wang Q."/>
            <person name="Wei S."/>
            <person name="Zheng Y."/>
            <person name="Lin W."/>
            <person name="Duan Y."/>
            <person name="Cao H."/>
            <person name="Xiong S."/>
            <person name="Wang X."/>
            <person name="Wei L."/>
            <person name="Li C."/>
            <person name="Ma Q."/>
            <person name="Ju M."/>
            <person name="Zhao R."/>
            <person name="Li G."/>
            <person name="Mu C."/>
            <person name="Tian Q."/>
            <person name="Mei H."/>
            <person name="Zhang T."/>
            <person name="Gao T."/>
            <person name="Zhang H."/>
        </authorList>
    </citation>
    <scope>NUCLEOTIDE SEQUENCE</scope>
    <source>
        <strain evidence="3">3651</strain>
    </source>
</reference>
<dbReference type="EMBL" id="JACGWO010000009">
    <property type="protein sequence ID" value="KAK4419122.1"/>
    <property type="molecule type" value="Genomic_DNA"/>
</dbReference>
<comment type="caution">
    <text evidence="3">The sequence shown here is derived from an EMBL/GenBank/DDBJ whole genome shotgun (WGS) entry which is preliminary data.</text>
</comment>
<keyword evidence="2" id="KW-0732">Signal</keyword>
<evidence type="ECO:0000256" key="1">
    <source>
        <dbReference type="SAM" id="MobiDB-lite"/>
    </source>
</evidence>
<dbReference type="Proteomes" id="UP001293254">
    <property type="component" value="Unassembled WGS sequence"/>
</dbReference>
<protein>
    <submittedName>
        <fullName evidence="3">Uncharacterized protein</fullName>
    </submittedName>
</protein>
<accession>A0AAE1XW73</accession>
<evidence type="ECO:0000256" key="2">
    <source>
        <dbReference type="SAM" id="SignalP"/>
    </source>
</evidence>
<dbReference type="AlphaFoldDB" id="A0AAE1XW73"/>